<dbReference type="SUPFAM" id="SSF56112">
    <property type="entry name" value="Protein kinase-like (PK-like)"/>
    <property type="match status" value="1"/>
</dbReference>
<dbReference type="Gene3D" id="2.60.40.2560">
    <property type="match status" value="1"/>
</dbReference>
<dbReference type="AlphaFoldDB" id="G5JH31"/>
<dbReference type="GO" id="GO:0009847">
    <property type="term" value="P:spore germination"/>
    <property type="evidence" value="ECO:0007669"/>
    <property type="project" value="UniProtKB-ARBA"/>
</dbReference>
<dbReference type="CDD" id="cd06577">
    <property type="entry name" value="PASTA_pknB"/>
    <property type="match status" value="3"/>
</dbReference>
<keyword evidence="4" id="KW-0808">Transferase</keyword>
<evidence type="ECO:0000256" key="2">
    <source>
        <dbReference type="ARBA" id="ARBA00022527"/>
    </source>
</evidence>
<dbReference type="SUPFAM" id="SSF54184">
    <property type="entry name" value="Penicillin-binding protein 2x (pbp-2x), c-terminal domain"/>
    <property type="match status" value="1"/>
</dbReference>
<evidence type="ECO:0000256" key="12">
    <source>
        <dbReference type="ARBA" id="ARBA00070041"/>
    </source>
</evidence>
<dbReference type="GO" id="GO:0005737">
    <property type="term" value="C:cytoplasm"/>
    <property type="evidence" value="ECO:0007669"/>
    <property type="project" value="TreeGrafter"/>
</dbReference>
<reference evidence="18 19" key="1">
    <citation type="journal article" date="2012" name="BMC Genomics">
        <title>Comparative genomic analysis of the genus Staphylococcus including Staphylococcus aureus and its newly described sister species Staphylococcus simiae.</title>
        <authorList>
            <person name="Suzuki H."/>
            <person name="Lefebure T."/>
            <person name="Pavinski Bitar P."/>
            <person name="Stanhope M.J."/>
        </authorList>
    </citation>
    <scope>NUCLEOTIDE SEQUENCE [LARGE SCALE GENOMIC DNA]</scope>
    <source>
        <strain evidence="18 19">CCM 7213</strain>
    </source>
</reference>
<keyword evidence="3" id="KW-0309">Germination</keyword>
<name>G5JH31_9STAP</name>
<protein>
    <recommendedName>
        <fullName evidence="12">Serine/threonine-protein kinase PrkC</fullName>
        <ecNumber evidence="1">2.7.11.1</ecNumber>
    </recommendedName>
</protein>
<keyword evidence="15" id="KW-0472">Membrane</keyword>
<dbReference type="Gene3D" id="1.10.510.10">
    <property type="entry name" value="Transferase(Phosphotransferase) domain 1"/>
    <property type="match status" value="1"/>
</dbReference>
<dbReference type="Pfam" id="PF03793">
    <property type="entry name" value="PASTA"/>
    <property type="match status" value="3"/>
</dbReference>
<feature type="transmembrane region" description="Helical" evidence="15">
    <location>
        <begin position="347"/>
        <end position="370"/>
    </location>
</feature>
<evidence type="ECO:0000256" key="3">
    <source>
        <dbReference type="ARBA" id="ARBA00022544"/>
    </source>
</evidence>
<keyword evidence="15" id="KW-1133">Transmembrane helix</keyword>
<feature type="domain" description="PASTA" evidence="17">
    <location>
        <begin position="508"/>
        <end position="573"/>
    </location>
</feature>
<evidence type="ECO:0000259" key="16">
    <source>
        <dbReference type="PROSITE" id="PS50011"/>
    </source>
</evidence>
<feature type="domain" description="PASTA" evidence="17">
    <location>
        <begin position="371"/>
        <end position="438"/>
    </location>
</feature>
<dbReference type="Pfam" id="PF00069">
    <property type="entry name" value="Pkinase"/>
    <property type="match status" value="1"/>
</dbReference>
<keyword evidence="7 13" id="KW-0067">ATP-binding</keyword>
<feature type="compositionally biased region" description="Polar residues" evidence="14">
    <location>
        <begin position="552"/>
        <end position="569"/>
    </location>
</feature>
<dbReference type="PROSITE" id="PS50011">
    <property type="entry name" value="PROTEIN_KINASE_DOM"/>
    <property type="match status" value="1"/>
</dbReference>
<dbReference type="SMART" id="SM00220">
    <property type="entry name" value="S_TKc"/>
    <property type="match status" value="1"/>
</dbReference>
<evidence type="ECO:0000313" key="19">
    <source>
        <dbReference type="Proteomes" id="UP000005413"/>
    </source>
</evidence>
<keyword evidence="19" id="KW-1185">Reference proteome</keyword>
<dbReference type="GO" id="GO:0005524">
    <property type="term" value="F:ATP binding"/>
    <property type="evidence" value="ECO:0007669"/>
    <property type="project" value="UniProtKB-UniRule"/>
</dbReference>
<evidence type="ECO:0000256" key="9">
    <source>
        <dbReference type="ARBA" id="ARBA00047899"/>
    </source>
</evidence>
<dbReference type="CDD" id="cd14014">
    <property type="entry name" value="STKc_PknB_like"/>
    <property type="match status" value="1"/>
</dbReference>
<dbReference type="EMBL" id="AEUN01000304">
    <property type="protein sequence ID" value="EHJ08497.1"/>
    <property type="molecule type" value="Genomic_DNA"/>
</dbReference>
<feature type="domain" description="PASTA" evidence="17">
    <location>
        <begin position="439"/>
        <end position="507"/>
    </location>
</feature>
<dbReference type="InterPro" id="IPR017441">
    <property type="entry name" value="Protein_kinase_ATP_BS"/>
</dbReference>
<evidence type="ECO:0000256" key="8">
    <source>
        <dbReference type="ARBA" id="ARBA00022968"/>
    </source>
</evidence>
<dbReference type="InterPro" id="IPR005543">
    <property type="entry name" value="PASTA_dom"/>
</dbReference>
<keyword evidence="2" id="KW-0723">Serine/threonine-protein kinase</keyword>
<feature type="domain" description="Protein kinase" evidence="16">
    <location>
        <begin position="10"/>
        <end position="271"/>
    </location>
</feature>
<dbReference type="GO" id="GO:0004674">
    <property type="term" value="F:protein serine/threonine kinase activity"/>
    <property type="evidence" value="ECO:0007669"/>
    <property type="project" value="UniProtKB-KW"/>
</dbReference>
<dbReference type="PROSITE" id="PS00107">
    <property type="entry name" value="PROTEIN_KINASE_ATP"/>
    <property type="match status" value="1"/>
</dbReference>
<dbReference type="FunFam" id="1.10.510.10:FF:000021">
    <property type="entry name" value="Serine/threonine protein kinase"/>
    <property type="match status" value="1"/>
</dbReference>
<dbReference type="OrthoDB" id="9788659at2"/>
<dbReference type="FunFam" id="3.30.200.20:FF:000035">
    <property type="entry name" value="Serine/threonine protein kinase Stk1"/>
    <property type="match status" value="1"/>
</dbReference>
<dbReference type="InterPro" id="IPR011009">
    <property type="entry name" value="Kinase-like_dom_sf"/>
</dbReference>
<evidence type="ECO:0000256" key="4">
    <source>
        <dbReference type="ARBA" id="ARBA00022679"/>
    </source>
</evidence>
<dbReference type="InterPro" id="IPR000719">
    <property type="entry name" value="Prot_kinase_dom"/>
</dbReference>
<feature type="region of interest" description="Disordered" evidence="14">
    <location>
        <begin position="547"/>
        <end position="634"/>
    </location>
</feature>
<sequence length="674" mass="75072">MIGKIINERYKIIDKLGGGGMSTVYLAEDTVLEMKVAIKAISIPPSEKEATLKRFEREVHNSSQLSHENIVSMIDVAEEDDCYFLVMEYIEGPTLSEYIHNHGPLSIDTAINFTNQILNGIKEAHDMRIVHRDIKPQNILIDKHKTLKIFDFGIAKALSETSFTQTNHVLGTVQYFSPEQAKGESTDEGTDIYSIGIVLYEMLTGEPPFNGETAVSIAIKHIQESVPNITTEIRHDVPQALSNVVLRATEKDKTNRYKTIQEMKDDLSSVLHENRAQEEVYELDKMKTKAVSYSKEDIANHLNNNPKATKQTMQVPIVEGPAHHQQFQHSEEALYTGPKKKKSKKKIILYSLIFVLLVVALISFVGMAMFGNKYEETPNVLGKTVKEAETIFNQHKLKLGKISRSYSDKYAENEIIKTNPNEGERIERGDSVDVVISKGPERVTMPNVIGLSKDEAIDKLKEVGLNNITVEQMYSHNVPEGKIADQSVAAESKVKKNGSEIKIYESLGPKQVYVDDYEGKSFSKAKKALENKGFKVVSKEVYDDDVDKGDVISQSPKAKSVDEGSTISFEVSKGKDKDASSKSDSDNDSDSDKVKSTSVSVDVPFSGKKNKPQTVKVYVRDKDNNGTSPKGEFTITSDQKIDIPLKIEKGKTAGYTVRVDGRIVADKDVSYDDA</sequence>
<keyword evidence="15" id="KW-0812">Transmembrane</keyword>
<evidence type="ECO:0000256" key="11">
    <source>
        <dbReference type="ARBA" id="ARBA00060432"/>
    </source>
</evidence>
<dbReference type="PROSITE" id="PS51178">
    <property type="entry name" value="PASTA"/>
    <property type="match status" value="3"/>
</dbReference>
<evidence type="ECO:0000256" key="7">
    <source>
        <dbReference type="ARBA" id="ARBA00022840"/>
    </source>
</evidence>
<evidence type="ECO:0000256" key="6">
    <source>
        <dbReference type="ARBA" id="ARBA00022777"/>
    </source>
</evidence>
<evidence type="ECO:0000256" key="10">
    <source>
        <dbReference type="ARBA" id="ARBA00048679"/>
    </source>
</evidence>
<gene>
    <name evidence="18" type="ORF">SS7213T_03800</name>
</gene>
<dbReference type="RefSeq" id="WP_002462582.1">
    <property type="nucleotide sequence ID" value="NZ_AEUN01000304.1"/>
</dbReference>
<dbReference type="PATRIC" id="fig|911238.3.peg.621"/>
<dbReference type="Proteomes" id="UP000005413">
    <property type="component" value="Unassembled WGS sequence"/>
</dbReference>
<dbReference type="PANTHER" id="PTHR24348">
    <property type="entry name" value="SERINE/THREONINE-PROTEIN KINASE UNC-51-RELATED"/>
    <property type="match status" value="1"/>
</dbReference>
<feature type="binding site" evidence="13">
    <location>
        <position position="39"/>
    </location>
    <ligand>
        <name>ATP</name>
        <dbReference type="ChEBI" id="CHEBI:30616"/>
    </ligand>
</feature>
<keyword evidence="5 13" id="KW-0547">Nucleotide-binding</keyword>
<evidence type="ECO:0000256" key="13">
    <source>
        <dbReference type="PROSITE-ProRule" id="PRU10141"/>
    </source>
</evidence>
<comment type="catalytic activity">
    <reaction evidence="9">
        <text>L-threonyl-[protein] + ATP = O-phospho-L-threonyl-[protein] + ADP + H(+)</text>
        <dbReference type="Rhea" id="RHEA:46608"/>
        <dbReference type="Rhea" id="RHEA-COMP:11060"/>
        <dbReference type="Rhea" id="RHEA-COMP:11605"/>
        <dbReference type="ChEBI" id="CHEBI:15378"/>
        <dbReference type="ChEBI" id="CHEBI:30013"/>
        <dbReference type="ChEBI" id="CHEBI:30616"/>
        <dbReference type="ChEBI" id="CHEBI:61977"/>
        <dbReference type="ChEBI" id="CHEBI:456216"/>
        <dbReference type="EC" id="2.7.11.1"/>
    </reaction>
</comment>
<evidence type="ECO:0000256" key="1">
    <source>
        <dbReference type="ARBA" id="ARBA00012513"/>
    </source>
</evidence>
<comment type="catalytic activity">
    <reaction evidence="10">
        <text>L-seryl-[protein] + ATP = O-phospho-L-seryl-[protein] + ADP + H(+)</text>
        <dbReference type="Rhea" id="RHEA:17989"/>
        <dbReference type="Rhea" id="RHEA-COMP:9863"/>
        <dbReference type="Rhea" id="RHEA-COMP:11604"/>
        <dbReference type="ChEBI" id="CHEBI:15378"/>
        <dbReference type="ChEBI" id="CHEBI:29999"/>
        <dbReference type="ChEBI" id="CHEBI:30616"/>
        <dbReference type="ChEBI" id="CHEBI:83421"/>
        <dbReference type="ChEBI" id="CHEBI:456216"/>
        <dbReference type="EC" id="2.7.11.1"/>
    </reaction>
</comment>
<evidence type="ECO:0000256" key="14">
    <source>
        <dbReference type="SAM" id="MobiDB-lite"/>
    </source>
</evidence>
<dbReference type="Gene3D" id="3.30.10.20">
    <property type="match status" value="3"/>
</dbReference>
<evidence type="ECO:0000256" key="5">
    <source>
        <dbReference type="ARBA" id="ARBA00022741"/>
    </source>
</evidence>
<dbReference type="PROSITE" id="PS00108">
    <property type="entry name" value="PROTEIN_KINASE_ST"/>
    <property type="match status" value="1"/>
</dbReference>
<dbReference type="NCBIfam" id="NF033483">
    <property type="entry name" value="PknB_PASTA_kin"/>
    <property type="match status" value="1"/>
</dbReference>
<keyword evidence="6 18" id="KW-0418">Kinase</keyword>
<dbReference type="Gene3D" id="3.30.200.20">
    <property type="entry name" value="Phosphorylase Kinase, domain 1"/>
    <property type="match status" value="1"/>
</dbReference>
<comment type="caution">
    <text evidence="18">The sequence shown here is derived from an EMBL/GenBank/DDBJ whole genome shotgun (WGS) entry which is preliminary data.</text>
</comment>
<comment type="subcellular location">
    <subcellularLocation>
        <location evidence="11">Spore membrane</location>
        <topology evidence="11">Single-pass type II membrane protein</topology>
    </subcellularLocation>
</comment>
<evidence type="ECO:0000259" key="17">
    <source>
        <dbReference type="PROSITE" id="PS51178"/>
    </source>
</evidence>
<evidence type="ECO:0000313" key="18">
    <source>
        <dbReference type="EMBL" id="EHJ08497.1"/>
    </source>
</evidence>
<evidence type="ECO:0000256" key="15">
    <source>
        <dbReference type="SAM" id="Phobius"/>
    </source>
</evidence>
<feature type="compositionally biased region" description="Basic and acidic residues" evidence="14">
    <location>
        <begin position="572"/>
        <end position="595"/>
    </location>
</feature>
<dbReference type="InterPro" id="IPR045269">
    <property type="entry name" value="Atg1-like"/>
</dbReference>
<dbReference type="SMART" id="SM00740">
    <property type="entry name" value="PASTA"/>
    <property type="match status" value="3"/>
</dbReference>
<proteinExistence type="predicted"/>
<keyword evidence="8" id="KW-0735">Signal-anchor</keyword>
<dbReference type="GO" id="GO:0007165">
    <property type="term" value="P:signal transduction"/>
    <property type="evidence" value="ECO:0007669"/>
    <property type="project" value="UniProtKB-ARBA"/>
</dbReference>
<dbReference type="GO" id="GO:0071224">
    <property type="term" value="P:cellular response to peptidoglycan"/>
    <property type="evidence" value="ECO:0007669"/>
    <property type="project" value="UniProtKB-ARBA"/>
</dbReference>
<accession>G5JH31</accession>
<dbReference type="InterPro" id="IPR008271">
    <property type="entry name" value="Ser/Thr_kinase_AS"/>
</dbReference>
<organism evidence="18 19">
    <name type="scientific">Staphylococcus simiae CCM 7213 = CCUG 51256</name>
    <dbReference type="NCBI Taxonomy" id="911238"/>
    <lineage>
        <taxon>Bacteria</taxon>
        <taxon>Bacillati</taxon>
        <taxon>Bacillota</taxon>
        <taxon>Bacilli</taxon>
        <taxon>Bacillales</taxon>
        <taxon>Staphylococcaceae</taxon>
        <taxon>Staphylococcus</taxon>
    </lineage>
</organism>
<dbReference type="EC" id="2.7.11.1" evidence="1"/>
<dbReference type="Pfam" id="PF21160">
    <property type="entry name" value="PrkC-like_PASTA-like"/>
    <property type="match status" value="1"/>
</dbReference>